<proteinExistence type="predicted"/>
<dbReference type="Gene3D" id="3.80.10.10">
    <property type="entry name" value="Ribonuclease Inhibitor"/>
    <property type="match status" value="1"/>
</dbReference>
<name>A0A7J6TT58_PEROL</name>
<dbReference type="AlphaFoldDB" id="A0A7J6TT58"/>
<keyword evidence="3" id="KW-1185">Reference proteome</keyword>
<sequence>QTLSLRYAASGVTYQALVEFVRDCPELGRLDLTGCECLRQTDAVLNLLSEAGMAKLEELILTRAPDLVDDEKLEKLLPRGRVIWSPMPSEGEEPFQLICPLSRGAKKGKGKKKGAKAGGKKKKKK</sequence>
<dbReference type="EMBL" id="JABANO010008525">
    <property type="protein sequence ID" value="KAF4748403.1"/>
    <property type="molecule type" value="Genomic_DNA"/>
</dbReference>
<evidence type="ECO:0000256" key="1">
    <source>
        <dbReference type="SAM" id="MobiDB-lite"/>
    </source>
</evidence>
<protein>
    <submittedName>
        <fullName evidence="2">Uncharacterized protein</fullName>
    </submittedName>
</protein>
<comment type="caution">
    <text evidence="2">The sequence shown here is derived from an EMBL/GenBank/DDBJ whole genome shotgun (WGS) entry which is preliminary data.</text>
</comment>
<feature type="non-terminal residue" evidence="2">
    <location>
        <position position="1"/>
    </location>
</feature>
<dbReference type="Proteomes" id="UP000553632">
    <property type="component" value="Unassembled WGS sequence"/>
</dbReference>
<accession>A0A7J6TT58</accession>
<feature type="compositionally biased region" description="Basic residues" evidence="1">
    <location>
        <begin position="104"/>
        <end position="125"/>
    </location>
</feature>
<feature type="region of interest" description="Disordered" evidence="1">
    <location>
        <begin position="101"/>
        <end position="125"/>
    </location>
</feature>
<reference evidence="2 3" key="1">
    <citation type="submission" date="2020-04" db="EMBL/GenBank/DDBJ databases">
        <title>Perkinsus olseni comparative genomics.</title>
        <authorList>
            <person name="Bogema D.R."/>
        </authorList>
    </citation>
    <scope>NUCLEOTIDE SEQUENCE [LARGE SCALE GENOMIC DNA]</scope>
    <source>
        <strain evidence="2 3">ATCC PRA-207</strain>
    </source>
</reference>
<evidence type="ECO:0000313" key="3">
    <source>
        <dbReference type="Proteomes" id="UP000553632"/>
    </source>
</evidence>
<dbReference type="InterPro" id="IPR032675">
    <property type="entry name" value="LRR_dom_sf"/>
</dbReference>
<gene>
    <name evidence="2" type="ORF">FOZ63_032947</name>
</gene>
<evidence type="ECO:0000313" key="2">
    <source>
        <dbReference type="EMBL" id="KAF4748403.1"/>
    </source>
</evidence>
<organism evidence="2 3">
    <name type="scientific">Perkinsus olseni</name>
    <name type="common">Perkinsus atlanticus</name>
    <dbReference type="NCBI Taxonomy" id="32597"/>
    <lineage>
        <taxon>Eukaryota</taxon>
        <taxon>Sar</taxon>
        <taxon>Alveolata</taxon>
        <taxon>Perkinsozoa</taxon>
        <taxon>Perkinsea</taxon>
        <taxon>Perkinsida</taxon>
        <taxon>Perkinsidae</taxon>
        <taxon>Perkinsus</taxon>
    </lineage>
</organism>